<evidence type="ECO:0000256" key="2">
    <source>
        <dbReference type="ARBA" id="ARBA00023054"/>
    </source>
</evidence>
<dbReference type="Pfam" id="PF25881">
    <property type="entry name" value="HH_YBHG"/>
    <property type="match status" value="1"/>
</dbReference>
<accession>A0ABW7D5K1</accession>
<evidence type="ECO:0000313" key="5">
    <source>
        <dbReference type="EMBL" id="MFG6111413.1"/>
    </source>
</evidence>
<comment type="caution">
    <text evidence="5">The sequence shown here is derived from an EMBL/GenBank/DDBJ whole genome shotgun (WGS) entry which is preliminary data.</text>
</comment>
<comment type="subcellular location">
    <subcellularLocation>
        <location evidence="1">Cell envelope</location>
    </subcellularLocation>
</comment>
<organism evidence="5 6">
    <name type="scientific">Stenotrophomonas nematodicola</name>
    <dbReference type="NCBI Taxonomy" id="2656746"/>
    <lineage>
        <taxon>Bacteria</taxon>
        <taxon>Pseudomonadati</taxon>
        <taxon>Pseudomonadota</taxon>
        <taxon>Gammaproteobacteria</taxon>
        <taxon>Lysobacterales</taxon>
        <taxon>Lysobacteraceae</taxon>
        <taxon>Stenotrophomonas</taxon>
    </lineage>
</organism>
<dbReference type="PANTHER" id="PTHR32347">
    <property type="entry name" value="EFFLUX SYSTEM COMPONENT YKNX-RELATED"/>
    <property type="match status" value="1"/>
</dbReference>
<dbReference type="EMBL" id="JBHGCJ010000020">
    <property type="protein sequence ID" value="MFG6111413.1"/>
    <property type="molecule type" value="Genomic_DNA"/>
</dbReference>
<keyword evidence="3" id="KW-0732">Signal</keyword>
<dbReference type="InterPro" id="IPR050465">
    <property type="entry name" value="UPF0194_transport"/>
</dbReference>
<reference evidence="5 6" key="1">
    <citation type="submission" date="2024-09" db="EMBL/GenBank/DDBJ databases">
        <authorList>
            <consortium name="All-Russian atlas of soil microorganisms"/>
            <consortium name="as a basis for the search for new antimicrobial producers and enzymes with unique properties"/>
            <person name="Sokolova E.A."/>
            <person name="Voronina E.N."/>
        </authorList>
    </citation>
    <scope>NUCLEOTIDE SEQUENCE [LARGE SCALE GENOMIC DNA]</scope>
    <source>
        <strain evidence="5 6">AF-22b-331.1</strain>
    </source>
</reference>
<feature type="chain" id="PRO_5047424171" evidence="3">
    <location>
        <begin position="23"/>
        <end position="324"/>
    </location>
</feature>
<keyword evidence="6" id="KW-1185">Reference proteome</keyword>
<proteinExistence type="predicted"/>
<evidence type="ECO:0000256" key="1">
    <source>
        <dbReference type="ARBA" id="ARBA00004196"/>
    </source>
</evidence>
<name>A0ABW7D5K1_9GAMM</name>
<dbReference type="PROSITE" id="PS51257">
    <property type="entry name" value="PROKAR_LIPOPROTEIN"/>
    <property type="match status" value="1"/>
</dbReference>
<protein>
    <submittedName>
        <fullName evidence="5">HlyD family secretion protein</fullName>
    </submittedName>
</protein>
<dbReference type="PANTHER" id="PTHR32347:SF29">
    <property type="entry name" value="UPF0194 MEMBRANE PROTEIN YBHG"/>
    <property type="match status" value="1"/>
</dbReference>
<dbReference type="Proteomes" id="UP001605261">
    <property type="component" value="Unassembled WGS sequence"/>
</dbReference>
<sequence length="324" mass="34394">MSRHAWVSLRWLPLAAMLVLLAACVEHDPVALGTLEWDRISVPAPAAETIVALQVREGQRVRAGAALLQLEPTRTAAQLQALQAQAQQAGEALQELRNGPRSEDIAQAQATLGASRAQAADASAYYARLQPLGRQRLVAAADVDRARAAAGNAQGAVRAAEQALLALQHGTRVEQVAQGEAALQAAQAQAAAQAVTLRKLDLLAPRDGLVDALPYKLGDQPPVGAPLVVMLVGERPYARVYLPQALRLQVRVGQAAHIQLQGRDGTLSGRVRSIRSDPGFTPYYALSGGDAARLSWLAEIELSADNDPARMANLPAGMPLQVRF</sequence>
<dbReference type="RefSeq" id="WP_394164685.1">
    <property type="nucleotide sequence ID" value="NZ_JBHGCJ010000020.1"/>
</dbReference>
<feature type="signal peptide" evidence="3">
    <location>
        <begin position="1"/>
        <end position="22"/>
    </location>
</feature>
<dbReference type="InterPro" id="IPR059052">
    <property type="entry name" value="HH_YbhG-like"/>
</dbReference>
<gene>
    <name evidence="5" type="ORF">ACEU0G_001749</name>
</gene>
<evidence type="ECO:0000313" key="6">
    <source>
        <dbReference type="Proteomes" id="UP001605261"/>
    </source>
</evidence>
<evidence type="ECO:0000256" key="3">
    <source>
        <dbReference type="SAM" id="SignalP"/>
    </source>
</evidence>
<dbReference type="Gene3D" id="2.40.50.100">
    <property type="match status" value="1"/>
</dbReference>
<keyword evidence="2" id="KW-0175">Coiled coil</keyword>
<feature type="domain" description="YbhG-like alpha-helical hairpin" evidence="4">
    <location>
        <begin position="78"/>
        <end position="193"/>
    </location>
</feature>
<evidence type="ECO:0000259" key="4">
    <source>
        <dbReference type="Pfam" id="PF25881"/>
    </source>
</evidence>